<protein>
    <submittedName>
        <fullName evidence="5">DeoR family transcriptional regulator</fullName>
    </submittedName>
</protein>
<dbReference type="InterPro" id="IPR018356">
    <property type="entry name" value="Tscrpt_reg_HTH_DeoR_CS"/>
</dbReference>
<dbReference type="AlphaFoldDB" id="A0A3N5BZG0"/>
<keyword evidence="6" id="KW-1185">Reference proteome</keyword>
<accession>A0A3N5BZG0</accession>
<organism evidence="5 6">
    <name type="scientific">Abyssicoccus albus</name>
    <dbReference type="NCBI Taxonomy" id="1817405"/>
    <lineage>
        <taxon>Bacteria</taxon>
        <taxon>Bacillati</taxon>
        <taxon>Bacillota</taxon>
        <taxon>Bacilli</taxon>
        <taxon>Bacillales</taxon>
        <taxon>Abyssicoccaceae</taxon>
    </lineage>
</organism>
<keyword evidence="2" id="KW-0238">DNA-binding</keyword>
<dbReference type="Pfam" id="PF08220">
    <property type="entry name" value="HTH_DeoR"/>
    <property type="match status" value="1"/>
</dbReference>
<evidence type="ECO:0000313" key="5">
    <source>
        <dbReference type="EMBL" id="RPF55208.1"/>
    </source>
</evidence>
<sequence>MNLNQGDDIVLTVNRHEKILNYVNDYNSATLQQLCDLTGASESTIRRDLSTLESLNKLKRVHGGAQKITRQIIDQDMTIKQQLFHDEKVAIAKAASKLITEESLLFIDAGSSTYELIAFLPKHIHVVTNGLNHAHALLQQGINTTLVGGQIKMNTQAIIGYQAIKMLEQLNFDIAFIGANGIDLKAGFTTPDSLESNMKQVAISQSKQSFILADESKFNEIAFHRFAQLDECEIITNKDNPYIKQYSNMSSIHLSK</sequence>
<keyword evidence="1" id="KW-0805">Transcription regulation</keyword>
<dbReference type="SMART" id="SM01134">
    <property type="entry name" value="DeoRC"/>
    <property type="match status" value="1"/>
</dbReference>
<dbReference type="PRINTS" id="PR00037">
    <property type="entry name" value="HTHLACR"/>
</dbReference>
<keyword evidence="3" id="KW-0804">Transcription</keyword>
<dbReference type="OrthoDB" id="9797223at2"/>
<dbReference type="Gene3D" id="1.10.10.10">
    <property type="entry name" value="Winged helix-like DNA-binding domain superfamily/Winged helix DNA-binding domain"/>
    <property type="match status" value="1"/>
</dbReference>
<dbReference type="InterPro" id="IPR014036">
    <property type="entry name" value="DeoR-like_C"/>
</dbReference>
<dbReference type="SMART" id="SM00420">
    <property type="entry name" value="HTH_DEOR"/>
    <property type="match status" value="1"/>
</dbReference>
<evidence type="ECO:0000256" key="2">
    <source>
        <dbReference type="ARBA" id="ARBA00023125"/>
    </source>
</evidence>
<dbReference type="InterPro" id="IPR001034">
    <property type="entry name" value="DeoR_HTH"/>
</dbReference>
<dbReference type="InterPro" id="IPR036390">
    <property type="entry name" value="WH_DNA-bd_sf"/>
</dbReference>
<dbReference type="Proteomes" id="UP000277108">
    <property type="component" value="Unassembled WGS sequence"/>
</dbReference>
<dbReference type="Gene3D" id="3.40.50.1360">
    <property type="match status" value="1"/>
</dbReference>
<dbReference type="RefSeq" id="WP_123808263.1">
    <property type="nucleotide sequence ID" value="NZ_RKRK01000004.1"/>
</dbReference>
<reference evidence="5 6" key="1">
    <citation type="submission" date="2018-11" db="EMBL/GenBank/DDBJ databases">
        <title>Genomic Encyclopedia of Type Strains, Phase IV (KMG-IV): sequencing the most valuable type-strain genomes for metagenomic binning, comparative biology and taxonomic classification.</title>
        <authorList>
            <person name="Goeker M."/>
        </authorList>
    </citation>
    <scope>NUCLEOTIDE SEQUENCE [LARGE SCALE GENOMIC DNA]</scope>
    <source>
        <strain evidence="5 6">DSM 29158</strain>
    </source>
</reference>
<evidence type="ECO:0000256" key="3">
    <source>
        <dbReference type="ARBA" id="ARBA00023163"/>
    </source>
</evidence>
<evidence type="ECO:0000256" key="1">
    <source>
        <dbReference type="ARBA" id="ARBA00023015"/>
    </source>
</evidence>
<dbReference type="SUPFAM" id="SSF46785">
    <property type="entry name" value="Winged helix' DNA-binding domain"/>
    <property type="match status" value="1"/>
</dbReference>
<dbReference type="InterPro" id="IPR036388">
    <property type="entry name" value="WH-like_DNA-bd_sf"/>
</dbReference>
<dbReference type="PANTHER" id="PTHR30363:SF56">
    <property type="entry name" value="TRANSCRIPTIONAL REGULATOR, DEOR FAMILY"/>
    <property type="match status" value="1"/>
</dbReference>
<gene>
    <name evidence="5" type="ORF">EDD62_1533</name>
</gene>
<dbReference type="PROSITE" id="PS00894">
    <property type="entry name" value="HTH_DEOR_1"/>
    <property type="match status" value="1"/>
</dbReference>
<name>A0A3N5BZG0_9BACL</name>
<evidence type="ECO:0000259" key="4">
    <source>
        <dbReference type="PROSITE" id="PS51000"/>
    </source>
</evidence>
<comment type="caution">
    <text evidence="5">The sequence shown here is derived from an EMBL/GenBank/DDBJ whole genome shotgun (WGS) entry which is preliminary data.</text>
</comment>
<feature type="domain" description="HTH deoR-type" evidence="4">
    <location>
        <begin position="12"/>
        <end position="67"/>
    </location>
</feature>
<dbReference type="PANTHER" id="PTHR30363">
    <property type="entry name" value="HTH-TYPE TRANSCRIPTIONAL REGULATOR SRLR-RELATED"/>
    <property type="match status" value="1"/>
</dbReference>
<dbReference type="InterPro" id="IPR050313">
    <property type="entry name" value="Carb_Metab_HTH_regulators"/>
</dbReference>
<dbReference type="PROSITE" id="PS51000">
    <property type="entry name" value="HTH_DEOR_2"/>
    <property type="match status" value="1"/>
</dbReference>
<dbReference type="Pfam" id="PF00455">
    <property type="entry name" value="DeoRC"/>
    <property type="match status" value="1"/>
</dbReference>
<dbReference type="EMBL" id="RKRK01000004">
    <property type="protein sequence ID" value="RPF55208.1"/>
    <property type="molecule type" value="Genomic_DNA"/>
</dbReference>
<dbReference type="InterPro" id="IPR037171">
    <property type="entry name" value="NagB/RpiA_transferase-like"/>
</dbReference>
<dbReference type="SUPFAM" id="SSF100950">
    <property type="entry name" value="NagB/RpiA/CoA transferase-like"/>
    <property type="match status" value="1"/>
</dbReference>
<evidence type="ECO:0000313" key="6">
    <source>
        <dbReference type="Proteomes" id="UP000277108"/>
    </source>
</evidence>
<dbReference type="GO" id="GO:0003700">
    <property type="term" value="F:DNA-binding transcription factor activity"/>
    <property type="evidence" value="ECO:0007669"/>
    <property type="project" value="InterPro"/>
</dbReference>
<proteinExistence type="predicted"/>
<dbReference type="GO" id="GO:0003677">
    <property type="term" value="F:DNA binding"/>
    <property type="evidence" value="ECO:0007669"/>
    <property type="project" value="UniProtKB-KW"/>
</dbReference>